<dbReference type="Proteomes" id="UP000479710">
    <property type="component" value="Unassembled WGS sequence"/>
</dbReference>
<proteinExistence type="predicted"/>
<keyword evidence="2" id="KW-1185">Reference proteome</keyword>
<dbReference type="OrthoDB" id="1696744at2759"/>
<evidence type="ECO:0000313" key="2">
    <source>
        <dbReference type="Proteomes" id="UP000479710"/>
    </source>
</evidence>
<reference evidence="1 2" key="1">
    <citation type="submission" date="2019-11" db="EMBL/GenBank/DDBJ databases">
        <title>Whole genome sequence of Oryza granulata.</title>
        <authorList>
            <person name="Li W."/>
        </authorList>
    </citation>
    <scope>NUCLEOTIDE SEQUENCE [LARGE SCALE GENOMIC DNA]</scope>
    <source>
        <strain evidence="2">cv. Menghai</strain>
        <tissue evidence="1">Leaf</tissue>
    </source>
</reference>
<organism evidence="1 2">
    <name type="scientific">Oryza meyeriana var. granulata</name>
    <dbReference type="NCBI Taxonomy" id="110450"/>
    <lineage>
        <taxon>Eukaryota</taxon>
        <taxon>Viridiplantae</taxon>
        <taxon>Streptophyta</taxon>
        <taxon>Embryophyta</taxon>
        <taxon>Tracheophyta</taxon>
        <taxon>Spermatophyta</taxon>
        <taxon>Magnoliopsida</taxon>
        <taxon>Liliopsida</taxon>
        <taxon>Poales</taxon>
        <taxon>Poaceae</taxon>
        <taxon>BOP clade</taxon>
        <taxon>Oryzoideae</taxon>
        <taxon>Oryzeae</taxon>
        <taxon>Oryzinae</taxon>
        <taxon>Oryza</taxon>
        <taxon>Oryza meyeriana</taxon>
    </lineage>
</organism>
<sequence>TSSATAGEDDVVVAADTLIAICAKSPEVVHAFMRHVTPATIVQSINWDLIHAGNSTKDS</sequence>
<name>A0A6G1E9G4_9ORYZ</name>
<evidence type="ECO:0000313" key="1">
    <source>
        <dbReference type="EMBL" id="KAF0921367.1"/>
    </source>
</evidence>
<dbReference type="AlphaFoldDB" id="A0A6G1E9G4"/>
<dbReference type="EMBL" id="SPHZ02000004">
    <property type="protein sequence ID" value="KAF0921367.1"/>
    <property type="molecule type" value="Genomic_DNA"/>
</dbReference>
<feature type="non-terminal residue" evidence="1">
    <location>
        <position position="1"/>
    </location>
</feature>
<protein>
    <submittedName>
        <fullName evidence="1">Uncharacterized protein</fullName>
    </submittedName>
</protein>
<accession>A0A6G1E9G4</accession>
<gene>
    <name evidence="1" type="ORF">E2562_006939</name>
</gene>
<comment type="caution">
    <text evidence="1">The sequence shown here is derived from an EMBL/GenBank/DDBJ whole genome shotgun (WGS) entry which is preliminary data.</text>
</comment>